<evidence type="ECO:0000313" key="2">
    <source>
        <dbReference type="EMBL" id="MBB3927211.1"/>
    </source>
</evidence>
<dbReference type="Pfam" id="PF13400">
    <property type="entry name" value="Tad"/>
    <property type="match status" value="1"/>
</dbReference>
<dbReference type="InterPro" id="IPR028087">
    <property type="entry name" value="Tad_N"/>
</dbReference>
<dbReference type="Gene3D" id="3.40.50.410">
    <property type="entry name" value="von Willebrand factor, type A domain"/>
    <property type="match status" value="1"/>
</dbReference>
<evidence type="ECO:0000259" key="1">
    <source>
        <dbReference type="Pfam" id="PF13400"/>
    </source>
</evidence>
<reference evidence="2 3" key="1">
    <citation type="submission" date="2020-08" db="EMBL/GenBank/DDBJ databases">
        <title>Genomic Encyclopedia of Type Strains, Phase IV (KMG-IV): sequencing the most valuable type-strain genomes for metagenomic binning, comparative biology and taxonomic classification.</title>
        <authorList>
            <person name="Goeker M."/>
        </authorList>
    </citation>
    <scope>NUCLEOTIDE SEQUENCE [LARGE SCALE GENOMIC DNA]</scope>
    <source>
        <strain evidence="2 3">DSM 26189</strain>
    </source>
</reference>
<dbReference type="InterPro" id="IPR036465">
    <property type="entry name" value="vWFA_dom_sf"/>
</dbReference>
<organism evidence="2 3">
    <name type="scientific">Sphingobium jiangsuense</name>
    <dbReference type="NCBI Taxonomy" id="870476"/>
    <lineage>
        <taxon>Bacteria</taxon>
        <taxon>Pseudomonadati</taxon>
        <taxon>Pseudomonadota</taxon>
        <taxon>Alphaproteobacteria</taxon>
        <taxon>Sphingomonadales</taxon>
        <taxon>Sphingomonadaceae</taxon>
        <taxon>Sphingobium</taxon>
    </lineage>
</organism>
<feature type="domain" description="Putative Flp pilus-assembly TadG-like N-terminal" evidence="1">
    <location>
        <begin position="3"/>
        <end position="43"/>
    </location>
</feature>
<sequence length="525" mass="56887">MLAISAAALIPLTAVIGSGVDMSRAYLTRTRLQQACDAGVLAGRKVMGSTGQINTAVSTAVRDYVRFNLPTDVAPAFTDDSTINPTLGTNDELSLTLSTHLDTTVMQLFGKQDFALSVDCSARNDYSNIDIVLVLDTTGSMACKAARTSSQCSSYANSNSNKTMTVGGKTVTYVGEEVENSVNISRMQVLRNALASFKTQMSIIETQFANASENTRKRIRYAVVPFSQMVNAGLSIGSNGTTLYSRQPGWFNSDLSYNSTCGSGRNTYSCTVTASHNSNWINNTWDGCVEERATINTITPTNTYSMVGPSKNLPAGAHDLQIDETPTSTATRWTMADKSYFGSAQYACPRAMLELQPMSNTDFNNYFAFSNGFVANGGTYLDIGMLWAARLLSRNGLWSADNPTIHNGWPVSRYVIFMTDGEMDTGSTGYGAYRPENTYRRITTNGNATTSNENHTARWLMICTAIKNMDAKIFAISFSGGSTLTSDMINCSSGDGYNFRAADEAALQRAFRDIGNTIGSLRLSQ</sequence>
<evidence type="ECO:0000313" key="3">
    <source>
        <dbReference type="Proteomes" id="UP000571950"/>
    </source>
</evidence>
<gene>
    <name evidence="2" type="ORF">GGR43_002934</name>
</gene>
<keyword evidence="3" id="KW-1185">Reference proteome</keyword>
<accession>A0A7W6BHP9</accession>
<comment type="caution">
    <text evidence="2">The sequence shown here is derived from an EMBL/GenBank/DDBJ whole genome shotgun (WGS) entry which is preliminary data.</text>
</comment>
<name>A0A7W6BHP9_9SPHN</name>
<dbReference type="RefSeq" id="WP_188072713.1">
    <property type="nucleotide sequence ID" value="NZ_BSPS01000013.1"/>
</dbReference>
<protein>
    <submittedName>
        <fullName evidence="2">Flp pilus assembly protein TadG</fullName>
    </submittedName>
</protein>
<dbReference type="SUPFAM" id="SSF53300">
    <property type="entry name" value="vWA-like"/>
    <property type="match status" value="1"/>
</dbReference>
<dbReference type="AlphaFoldDB" id="A0A7W6BHP9"/>
<dbReference type="EMBL" id="JACIDT010000010">
    <property type="protein sequence ID" value="MBB3927211.1"/>
    <property type="molecule type" value="Genomic_DNA"/>
</dbReference>
<dbReference type="Proteomes" id="UP000571950">
    <property type="component" value="Unassembled WGS sequence"/>
</dbReference>
<proteinExistence type="predicted"/>